<dbReference type="Proteomes" id="UP001161580">
    <property type="component" value="Unassembled WGS sequence"/>
</dbReference>
<evidence type="ECO:0000313" key="2">
    <source>
        <dbReference type="Proteomes" id="UP001161580"/>
    </source>
</evidence>
<keyword evidence="2" id="KW-1185">Reference proteome</keyword>
<dbReference type="RefSeq" id="WP_311794215.1">
    <property type="nucleotide sequence ID" value="NZ_JALDYZ010000001.1"/>
</dbReference>
<gene>
    <name evidence="1" type="ORF">MRS75_01280</name>
</gene>
<protein>
    <submittedName>
        <fullName evidence="1">Uncharacterized protein</fullName>
    </submittedName>
</protein>
<organism evidence="1 2">
    <name type="scientific">Ferirhizobium litorale</name>
    <dbReference type="NCBI Taxonomy" id="2927786"/>
    <lineage>
        <taxon>Bacteria</taxon>
        <taxon>Pseudomonadati</taxon>
        <taxon>Pseudomonadota</taxon>
        <taxon>Alphaproteobacteria</taxon>
        <taxon>Hyphomicrobiales</taxon>
        <taxon>Rhizobiaceae</taxon>
        <taxon>Ferirhizobium</taxon>
    </lineage>
</organism>
<comment type="caution">
    <text evidence="1">The sequence shown here is derived from an EMBL/GenBank/DDBJ whole genome shotgun (WGS) entry which is preliminary data.</text>
</comment>
<dbReference type="AlphaFoldDB" id="A0AAE3Q9D4"/>
<sequence>MSSKEYTLMKFNILTMALHSELGRRIDSAYVYAWDNDVYPIFHSAAPWHDAFEGDFVVTKEMMIELSKRLDEAWDGGRGIAPTFYELEDIYSARYGGSKWDRSALIGAMRYMALCRGRFDRKFFEQVTRDAGAPSEANHFADPFDRDNDIYFM</sequence>
<reference evidence="1" key="1">
    <citation type="submission" date="2022-03" db="EMBL/GenBank/DDBJ databases">
        <title>Fererhizobium litorale gen. nov., sp. nov., isolated from sandy sediments of the Sea of Japan seashore.</title>
        <authorList>
            <person name="Romanenko L."/>
            <person name="Kurilenko V."/>
            <person name="Otstavnykh N."/>
            <person name="Svetashev V."/>
            <person name="Tekutyeva L."/>
            <person name="Isaeva M."/>
            <person name="Mikhailov V."/>
        </authorList>
    </citation>
    <scope>NUCLEOTIDE SEQUENCE</scope>
    <source>
        <strain evidence="1">KMM 9576</strain>
    </source>
</reference>
<dbReference type="EMBL" id="JALDYZ010000001">
    <property type="protein sequence ID" value="MDI7920710.1"/>
    <property type="molecule type" value="Genomic_DNA"/>
</dbReference>
<evidence type="ECO:0000313" key="1">
    <source>
        <dbReference type="EMBL" id="MDI7920710.1"/>
    </source>
</evidence>
<name>A0AAE3Q9D4_9HYPH</name>
<accession>A0AAE3Q9D4</accession>
<proteinExistence type="predicted"/>